<dbReference type="Gene3D" id="3.40.1190.20">
    <property type="match status" value="1"/>
</dbReference>
<dbReference type="Gene3D" id="3.30.1110.10">
    <property type="match status" value="1"/>
</dbReference>
<comment type="cofactor">
    <cofactor evidence="11">
        <name>Mg(2+)</name>
        <dbReference type="ChEBI" id="CHEBI:18420"/>
    </cofactor>
    <text evidence="11">Binds 3 Mg(2+) ions per subunit.</text>
</comment>
<dbReference type="GO" id="GO:0005829">
    <property type="term" value="C:cytosol"/>
    <property type="evidence" value="ECO:0007669"/>
    <property type="project" value="TreeGrafter"/>
</dbReference>
<dbReference type="InterPro" id="IPR002173">
    <property type="entry name" value="Carboh/pur_kinase_PfkB_CS"/>
</dbReference>
<dbReference type="GO" id="GO:0044209">
    <property type="term" value="P:AMP salvage"/>
    <property type="evidence" value="ECO:0007669"/>
    <property type="project" value="UniProtKB-UniRule"/>
</dbReference>
<dbReference type="CDD" id="cd01168">
    <property type="entry name" value="adenosine_kinase"/>
    <property type="match status" value="1"/>
</dbReference>
<dbReference type="GO" id="GO:0004001">
    <property type="term" value="F:adenosine kinase activity"/>
    <property type="evidence" value="ECO:0007669"/>
    <property type="project" value="UniProtKB-UniRule"/>
</dbReference>
<comment type="similarity">
    <text evidence="2 11">Belongs to the carbohydrate kinase PfkB family.</text>
</comment>
<accession>A0A8R1HWA8</accession>
<keyword evidence="5 11" id="KW-0660">Purine salvage</keyword>
<keyword evidence="8 11" id="KW-0067">ATP-binding</keyword>
<dbReference type="InterPro" id="IPR011611">
    <property type="entry name" value="PfkB_dom"/>
</dbReference>
<keyword evidence="11" id="KW-0539">Nucleus</keyword>
<dbReference type="EnsemblMetazoa" id="CJA09122a.1">
    <property type="protein sequence ID" value="CJA09122a.1"/>
    <property type="gene ID" value="WBGene00128326"/>
</dbReference>
<dbReference type="SUPFAM" id="SSF53613">
    <property type="entry name" value="Ribokinase-like"/>
    <property type="match status" value="1"/>
</dbReference>
<evidence type="ECO:0000256" key="6">
    <source>
        <dbReference type="ARBA" id="ARBA00022741"/>
    </source>
</evidence>
<feature type="active site" description="Proton acceptor" evidence="10">
    <location>
        <position position="317"/>
    </location>
</feature>
<dbReference type="PRINTS" id="PR00989">
    <property type="entry name" value="ADENOKINASE"/>
</dbReference>
<keyword evidence="4 11" id="KW-0808">Transferase</keyword>
<keyword evidence="7 11" id="KW-0418">Kinase</keyword>
<evidence type="ECO:0000259" key="12">
    <source>
        <dbReference type="Pfam" id="PF00294"/>
    </source>
</evidence>
<dbReference type="InterPro" id="IPR029056">
    <property type="entry name" value="Ribokinase-like"/>
</dbReference>
<evidence type="ECO:0000256" key="2">
    <source>
        <dbReference type="ARBA" id="ARBA00010688"/>
    </source>
</evidence>
<evidence type="ECO:0000256" key="5">
    <source>
        <dbReference type="ARBA" id="ARBA00022726"/>
    </source>
</evidence>
<dbReference type="Pfam" id="PF00294">
    <property type="entry name" value="PfkB"/>
    <property type="match status" value="1"/>
</dbReference>
<organism evidence="13 14">
    <name type="scientific">Caenorhabditis japonica</name>
    <dbReference type="NCBI Taxonomy" id="281687"/>
    <lineage>
        <taxon>Eukaryota</taxon>
        <taxon>Metazoa</taxon>
        <taxon>Ecdysozoa</taxon>
        <taxon>Nematoda</taxon>
        <taxon>Chromadorea</taxon>
        <taxon>Rhabditida</taxon>
        <taxon>Rhabditina</taxon>
        <taxon>Rhabditomorpha</taxon>
        <taxon>Rhabditoidea</taxon>
        <taxon>Rhabditidae</taxon>
        <taxon>Peloderinae</taxon>
        <taxon>Caenorhabditis</taxon>
    </lineage>
</organism>
<reference evidence="13" key="2">
    <citation type="submission" date="2022-06" db="UniProtKB">
        <authorList>
            <consortium name="EnsemblMetazoa"/>
        </authorList>
    </citation>
    <scope>IDENTIFICATION</scope>
    <source>
        <strain evidence="13">DF5081</strain>
    </source>
</reference>
<evidence type="ECO:0000256" key="1">
    <source>
        <dbReference type="ARBA" id="ARBA00004801"/>
    </source>
</evidence>
<dbReference type="PROSITE" id="PS00584">
    <property type="entry name" value="PFKB_KINASES_2"/>
    <property type="match status" value="1"/>
</dbReference>
<dbReference type="EC" id="2.7.1.20" evidence="3 11"/>
<dbReference type="GO" id="GO:0006144">
    <property type="term" value="P:purine nucleobase metabolic process"/>
    <property type="evidence" value="ECO:0007669"/>
    <property type="project" value="TreeGrafter"/>
</dbReference>
<keyword evidence="6 11" id="KW-0547">Nucleotide-binding</keyword>
<keyword evidence="14" id="KW-1185">Reference proteome</keyword>
<evidence type="ECO:0000256" key="3">
    <source>
        <dbReference type="ARBA" id="ARBA00012119"/>
    </source>
</evidence>
<evidence type="ECO:0000256" key="9">
    <source>
        <dbReference type="ARBA" id="ARBA00022842"/>
    </source>
</evidence>
<dbReference type="FunFam" id="3.30.1110.10:FF:000001">
    <property type="entry name" value="Adenosine kinase a"/>
    <property type="match status" value="1"/>
</dbReference>
<keyword evidence="9 11" id="KW-0460">Magnesium</keyword>
<dbReference type="InterPro" id="IPR001805">
    <property type="entry name" value="Adenokinase"/>
</dbReference>
<evidence type="ECO:0000256" key="4">
    <source>
        <dbReference type="ARBA" id="ARBA00022679"/>
    </source>
</evidence>
<dbReference type="PANTHER" id="PTHR45769">
    <property type="entry name" value="ADENOSINE KINASE"/>
    <property type="match status" value="1"/>
</dbReference>
<evidence type="ECO:0000256" key="7">
    <source>
        <dbReference type="ARBA" id="ARBA00022777"/>
    </source>
</evidence>
<dbReference type="GO" id="GO:0006169">
    <property type="term" value="P:adenosine salvage"/>
    <property type="evidence" value="ECO:0007669"/>
    <property type="project" value="UniProtKB-ARBA"/>
</dbReference>
<comment type="pathway">
    <text evidence="1 11">Purine metabolism; AMP biosynthesis via salvage pathway; AMP from adenosine: step 1/1.</text>
</comment>
<evidence type="ECO:0000256" key="11">
    <source>
        <dbReference type="RuleBase" id="RU368116"/>
    </source>
</evidence>
<comment type="catalytic activity">
    <reaction evidence="11">
        <text>adenosine + ATP = AMP + ADP + H(+)</text>
        <dbReference type="Rhea" id="RHEA:20824"/>
        <dbReference type="ChEBI" id="CHEBI:15378"/>
        <dbReference type="ChEBI" id="CHEBI:16335"/>
        <dbReference type="ChEBI" id="CHEBI:30616"/>
        <dbReference type="ChEBI" id="CHEBI:456215"/>
        <dbReference type="ChEBI" id="CHEBI:456216"/>
        <dbReference type="EC" id="2.7.1.20"/>
    </reaction>
</comment>
<dbReference type="AlphaFoldDB" id="A0A8R1HWA8"/>
<feature type="domain" description="Carbohydrate kinase PfkB" evidence="12">
    <location>
        <begin position="47"/>
        <end position="356"/>
    </location>
</feature>
<evidence type="ECO:0000256" key="8">
    <source>
        <dbReference type="ARBA" id="ARBA00022840"/>
    </source>
</evidence>
<dbReference type="Proteomes" id="UP000005237">
    <property type="component" value="Unassembled WGS sequence"/>
</dbReference>
<dbReference type="GO" id="GO:0005634">
    <property type="term" value="C:nucleus"/>
    <property type="evidence" value="ECO:0007669"/>
    <property type="project" value="UniProtKB-SubCell"/>
</dbReference>
<evidence type="ECO:0000256" key="10">
    <source>
        <dbReference type="PIRSR" id="PIRSR601805-1"/>
    </source>
</evidence>
<dbReference type="PANTHER" id="PTHR45769:SF3">
    <property type="entry name" value="ADENOSINE KINASE"/>
    <property type="match status" value="1"/>
</dbReference>
<comment type="function">
    <text evidence="11">ATP dependent phosphorylation of adenosine and other related nucleoside analogs to monophosphate derivatives.</text>
</comment>
<protein>
    <recommendedName>
        <fullName evidence="3 11">Adenosine kinase</fullName>
        <shortName evidence="11">AK</shortName>
        <ecNumber evidence="3 11">2.7.1.20</ecNumber>
    </recommendedName>
    <alternativeName>
        <fullName evidence="11">Adenosine 5'-phosphotransferase</fullName>
    </alternativeName>
</protein>
<evidence type="ECO:0000313" key="14">
    <source>
        <dbReference type="Proteomes" id="UP000005237"/>
    </source>
</evidence>
<sequence>MGNLGLFGSKQVIPSPHVAEMSPLPENTLIGMCNPLLDIQTTVEKAFLDKWGLKENDAILCDDKHNDMFSELTRDFKVEYIPGGAAQNSLRVAQWILNAPNRTVFFGAVGKDTYGDMLASKAKDAGVNVQYQVNDTVKTGTCAALINGTHRSLCAHLAAANTFTHDHLQKEENQKIIEQAKYFYVTGFFITVCPPAILQLASHSAEFNKTFTLNLSAPFISQFFFDKLSEIVPFVDVLFGNEDEAAAFAKANGWETTCVKEIAVKAAALPKKTTKPRLVVFTQGPDPVIVVEGDKVTEYPVTRLPKEEIVDTNGAGDAFVGGFLSQFIQGKGVEASVACGSYAAQEIIKKHGCTVPTTCKYH</sequence>
<name>A0A8R1HWA8_CAEJA</name>
<evidence type="ECO:0000313" key="13">
    <source>
        <dbReference type="EnsemblMetazoa" id="CJA09122a.1"/>
    </source>
</evidence>
<dbReference type="GO" id="GO:0005524">
    <property type="term" value="F:ATP binding"/>
    <property type="evidence" value="ECO:0007669"/>
    <property type="project" value="UniProtKB-UniRule"/>
</dbReference>
<comment type="subcellular location">
    <subcellularLocation>
        <location evidence="11">Nucleus</location>
    </subcellularLocation>
</comment>
<reference evidence="14" key="1">
    <citation type="submission" date="2010-08" db="EMBL/GenBank/DDBJ databases">
        <authorList>
            <consortium name="Caenorhabditis japonica Sequencing Consortium"/>
            <person name="Wilson R.K."/>
        </authorList>
    </citation>
    <scope>NUCLEOTIDE SEQUENCE [LARGE SCALE GENOMIC DNA]</scope>
    <source>
        <strain evidence="14">DF5081</strain>
    </source>
</reference>
<dbReference type="FunFam" id="3.40.1190.20:FF:000006">
    <property type="entry name" value="Adenosine kinase 2"/>
    <property type="match status" value="1"/>
</dbReference>
<comment type="subunit">
    <text evidence="11">Monomer.</text>
</comment>
<proteinExistence type="inferred from homology"/>